<evidence type="ECO:0000256" key="1">
    <source>
        <dbReference type="ARBA" id="ARBA00007888"/>
    </source>
</evidence>
<name>A0A1M7Y6D6_9BACT</name>
<dbReference type="STRING" id="1121416.SAMN02745220_02196"/>
<dbReference type="GO" id="GO:0070025">
    <property type="term" value="F:carbon monoxide binding"/>
    <property type="evidence" value="ECO:0007669"/>
    <property type="project" value="TreeGrafter"/>
</dbReference>
<dbReference type="EMBL" id="FRFE01000009">
    <property type="protein sequence ID" value="SHO48213.1"/>
    <property type="molecule type" value="Genomic_DNA"/>
</dbReference>
<reference evidence="4 5" key="1">
    <citation type="submission" date="2016-12" db="EMBL/GenBank/DDBJ databases">
        <authorList>
            <person name="Song W.-J."/>
            <person name="Kurnit D.M."/>
        </authorList>
    </citation>
    <scope>NUCLEOTIDE SEQUENCE [LARGE SCALE GENOMIC DNA]</scope>
    <source>
        <strain evidence="4 5">DSM 18488</strain>
    </source>
</reference>
<organism evidence="4 5">
    <name type="scientific">Desulfopila aestuarii DSM 18488</name>
    <dbReference type="NCBI Taxonomy" id="1121416"/>
    <lineage>
        <taxon>Bacteria</taxon>
        <taxon>Pseudomonadati</taxon>
        <taxon>Thermodesulfobacteriota</taxon>
        <taxon>Desulfobulbia</taxon>
        <taxon>Desulfobulbales</taxon>
        <taxon>Desulfocapsaceae</taxon>
        <taxon>Desulfopila</taxon>
    </lineage>
</organism>
<dbReference type="InterPro" id="IPR042243">
    <property type="entry name" value="HypD_1"/>
</dbReference>
<dbReference type="NCBIfam" id="TIGR00075">
    <property type="entry name" value="hypD"/>
    <property type="match status" value="1"/>
</dbReference>
<evidence type="ECO:0000256" key="3">
    <source>
        <dbReference type="ARBA" id="ARBA00023004"/>
    </source>
</evidence>
<dbReference type="Proteomes" id="UP000184603">
    <property type="component" value="Unassembled WGS sequence"/>
</dbReference>
<evidence type="ECO:0000313" key="4">
    <source>
        <dbReference type="EMBL" id="SHO48213.1"/>
    </source>
</evidence>
<dbReference type="Pfam" id="PF01924">
    <property type="entry name" value="HypD"/>
    <property type="match status" value="1"/>
</dbReference>
<dbReference type="InterPro" id="IPR042244">
    <property type="entry name" value="HypD_2_sf"/>
</dbReference>
<protein>
    <submittedName>
        <fullName evidence="4">Hydrogenase maturation protein HypD</fullName>
    </submittedName>
</protein>
<keyword evidence="3" id="KW-0408">Iron</keyword>
<dbReference type="PANTHER" id="PTHR30149">
    <property type="entry name" value="HYDROGENASE PROTEIN ASSEMBLY PROTEIN HYPD"/>
    <property type="match status" value="1"/>
</dbReference>
<proteinExistence type="inferred from homology"/>
<evidence type="ECO:0000313" key="5">
    <source>
        <dbReference type="Proteomes" id="UP000184603"/>
    </source>
</evidence>
<evidence type="ECO:0000256" key="2">
    <source>
        <dbReference type="ARBA" id="ARBA00022723"/>
    </source>
</evidence>
<dbReference type="RefSeq" id="WP_073613494.1">
    <property type="nucleotide sequence ID" value="NZ_FRFE01000009.1"/>
</dbReference>
<dbReference type="PIRSF" id="PIRSF005622">
    <property type="entry name" value="Hydrgn_mat_hypD"/>
    <property type="match status" value="1"/>
</dbReference>
<sequence>MKHLDEYRDLELVKPLVEELQRAVTKPLRVMEVCGSHTMAIFRNGLRTVLPQGMELVSGPGCPVCVTSAPHMDAFIGMADRPGVRVAIFGDLFRVPGSNGSLANASSRGAKIDIVYSPMDALEIAKQHPDQLMVFLGVGFETTTPGIAATIMAAKVQNVKNFVVFSTQKTMPPPLIALLDDPELKIDGLLCPGHVSSIIGAGAYEPLAKKYGLACVVAGFETADLVKGLIMLARQVATGDIKVENVYPRVVSWEGNPRAQKMVDEIFEPADMEWRGLGVIPGSGLKIRDKYSDFDAEVRLDIKLPPSQEAKGCMCGQILKGINTPKDCPLFAKRCTPASPIGPCMVSSEGTCAAYHKYGQDI</sequence>
<dbReference type="PANTHER" id="PTHR30149:SF0">
    <property type="entry name" value="HYDROGENASE MATURATION FACTOR HYPD"/>
    <property type="match status" value="1"/>
</dbReference>
<keyword evidence="5" id="KW-1185">Reference proteome</keyword>
<dbReference type="AlphaFoldDB" id="A0A1M7Y6D6"/>
<keyword evidence="2" id="KW-0479">Metal-binding</keyword>
<dbReference type="OrthoDB" id="9770424at2"/>
<gene>
    <name evidence="4" type="ORF">SAMN02745220_02196</name>
</gene>
<dbReference type="Gene3D" id="3.40.50.11740">
    <property type="entry name" value="HypD, alpha/beta domain 2"/>
    <property type="match status" value="2"/>
</dbReference>
<dbReference type="Gene3D" id="6.10.20.100">
    <property type="match status" value="1"/>
</dbReference>
<comment type="similarity">
    <text evidence="1">Belongs to the HypD family.</text>
</comment>
<dbReference type="GO" id="GO:0051604">
    <property type="term" value="P:protein maturation"/>
    <property type="evidence" value="ECO:0007669"/>
    <property type="project" value="TreeGrafter"/>
</dbReference>
<accession>A0A1M7Y6D6</accession>
<dbReference type="GO" id="GO:0005506">
    <property type="term" value="F:iron ion binding"/>
    <property type="evidence" value="ECO:0007669"/>
    <property type="project" value="TreeGrafter"/>
</dbReference>
<dbReference type="GO" id="GO:0051539">
    <property type="term" value="F:4 iron, 4 sulfur cluster binding"/>
    <property type="evidence" value="ECO:0007669"/>
    <property type="project" value="TreeGrafter"/>
</dbReference>
<dbReference type="InterPro" id="IPR002780">
    <property type="entry name" value="Hyd_form_HypD"/>
</dbReference>